<gene>
    <name evidence="10" type="ORF">FHS76_003355</name>
</gene>
<keyword evidence="6" id="KW-0051">Antiviral defense</keyword>
<comment type="caution">
    <text evidence="10">The sequence shown here is derived from an EMBL/GenBank/DDBJ whole genome shotgun (WGS) entry which is preliminary data.</text>
</comment>
<organism evidence="10 11">
    <name type="scientific">Brucella daejeonensis</name>
    <dbReference type="NCBI Taxonomy" id="659015"/>
    <lineage>
        <taxon>Bacteria</taxon>
        <taxon>Pseudomonadati</taxon>
        <taxon>Pseudomonadota</taxon>
        <taxon>Alphaproteobacteria</taxon>
        <taxon>Hyphomicrobiales</taxon>
        <taxon>Brucellaceae</taxon>
        <taxon>Brucella/Ochrobactrum group</taxon>
        <taxon>Brucella</taxon>
    </lineage>
</organism>
<dbReference type="RefSeq" id="WP_183655144.1">
    <property type="nucleotide sequence ID" value="NZ_JACIJG010000014.1"/>
</dbReference>
<keyword evidence="2" id="KW-1003">Cell membrane</keyword>
<proteinExistence type="predicted"/>
<sequence length="190" mass="21439">MAKNDQEEAFERLLSSNHGRMIDFVKFAETKNAALLTFCSVWMGAIINFLKSPDTLPMGYSYAFIGALPLLAVAATISLISLLPRLLDQVHKREDEYKNFLYFGDIAKGGVKDYPEMVEAIYSPESDHSTTPTYIHDLCVQTAIQAKIACRKFRLFHWSGSLVLVAFFLMLVPPVCYVIQATYIYFSCTP</sequence>
<evidence type="ECO:0000256" key="7">
    <source>
        <dbReference type="ARBA" id="ARBA00023136"/>
    </source>
</evidence>
<evidence type="ECO:0000259" key="9">
    <source>
        <dbReference type="Pfam" id="PF18967"/>
    </source>
</evidence>
<dbReference type="EMBL" id="JACIJG010000014">
    <property type="protein sequence ID" value="MBB5703451.1"/>
    <property type="molecule type" value="Genomic_DNA"/>
</dbReference>
<feature type="transmembrane region" description="Helical" evidence="8">
    <location>
        <begin position="33"/>
        <end position="50"/>
    </location>
</feature>
<keyword evidence="4" id="KW-0547">Nucleotide-binding</keyword>
<dbReference type="Proteomes" id="UP000555546">
    <property type="component" value="Unassembled WGS sequence"/>
</dbReference>
<accession>A0A7W9AZH6</accession>
<evidence type="ECO:0000256" key="5">
    <source>
        <dbReference type="ARBA" id="ARBA00022989"/>
    </source>
</evidence>
<keyword evidence="7 8" id="KW-0472">Membrane</keyword>
<keyword evidence="11" id="KW-1185">Reference proteome</keyword>
<dbReference type="AlphaFoldDB" id="A0A7W9AZH6"/>
<evidence type="ECO:0000313" key="10">
    <source>
        <dbReference type="EMBL" id="MBB5703451.1"/>
    </source>
</evidence>
<dbReference type="GO" id="GO:0051607">
    <property type="term" value="P:defense response to virus"/>
    <property type="evidence" value="ECO:0007669"/>
    <property type="project" value="UniProtKB-KW"/>
</dbReference>
<evidence type="ECO:0000313" key="11">
    <source>
        <dbReference type="Proteomes" id="UP000555546"/>
    </source>
</evidence>
<dbReference type="GO" id="GO:0000166">
    <property type="term" value="F:nucleotide binding"/>
    <property type="evidence" value="ECO:0007669"/>
    <property type="project" value="UniProtKB-KW"/>
</dbReference>
<evidence type="ECO:0000256" key="2">
    <source>
        <dbReference type="ARBA" id="ARBA00022475"/>
    </source>
</evidence>
<dbReference type="InterPro" id="IPR043760">
    <property type="entry name" value="PycTM_dom"/>
</dbReference>
<evidence type="ECO:0000256" key="1">
    <source>
        <dbReference type="ARBA" id="ARBA00004236"/>
    </source>
</evidence>
<dbReference type="Pfam" id="PF18967">
    <property type="entry name" value="PycTM"/>
    <property type="match status" value="1"/>
</dbReference>
<evidence type="ECO:0000256" key="3">
    <source>
        <dbReference type="ARBA" id="ARBA00022692"/>
    </source>
</evidence>
<name>A0A7W9AZH6_9HYPH</name>
<reference evidence="10 11" key="1">
    <citation type="submission" date="2020-08" db="EMBL/GenBank/DDBJ databases">
        <title>Genomic Encyclopedia of Type Strains, Phase IV (KMG-IV): sequencing the most valuable type-strain genomes for metagenomic binning, comparative biology and taxonomic classification.</title>
        <authorList>
            <person name="Goeker M."/>
        </authorList>
    </citation>
    <scope>NUCLEOTIDE SEQUENCE [LARGE SCALE GENOMIC DNA]</scope>
    <source>
        <strain evidence="10 11">DSM 26944</strain>
    </source>
</reference>
<evidence type="ECO:0000256" key="8">
    <source>
        <dbReference type="SAM" id="Phobius"/>
    </source>
</evidence>
<evidence type="ECO:0000256" key="4">
    <source>
        <dbReference type="ARBA" id="ARBA00022741"/>
    </source>
</evidence>
<evidence type="ECO:0000256" key="6">
    <source>
        <dbReference type="ARBA" id="ARBA00023118"/>
    </source>
</evidence>
<keyword evidence="5 8" id="KW-1133">Transmembrane helix</keyword>
<feature type="domain" description="Pycsar effector protein" evidence="9">
    <location>
        <begin position="14"/>
        <end position="171"/>
    </location>
</feature>
<dbReference type="GO" id="GO:0005886">
    <property type="term" value="C:plasma membrane"/>
    <property type="evidence" value="ECO:0007669"/>
    <property type="project" value="UniProtKB-SubCell"/>
</dbReference>
<protein>
    <recommendedName>
        <fullName evidence="9">Pycsar effector protein domain-containing protein</fullName>
    </recommendedName>
</protein>
<feature type="transmembrane region" description="Helical" evidence="8">
    <location>
        <begin position="62"/>
        <end position="83"/>
    </location>
</feature>
<keyword evidence="3 8" id="KW-0812">Transmembrane</keyword>
<comment type="subcellular location">
    <subcellularLocation>
        <location evidence="1">Cell membrane</location>
    </subcellularLocation>
</comment>
<feature type="transmembrane region" description="Helical" evidence="8">
    <location>
        <begin position="161"/>
        <end position="186"/>
    </location>
</feature>